<comment type="caution">
    <text evidence="1">The sequence shown here is derived from an EMBL/GenBank/DDBJ whole genome shotgun (WGS) entry which is preliminary data.</text>
</comment>
<organism evidence="1 2">
    <name type="scientific">Fusarium decemcellulare</name>
    <dbReference type="NCBI Taxonomy" id="57161"/>
    <lineage>
        <taxon>Eukaryota</taxon>
        <taxon>Fungi</taxon>
        <taxon>Dikarya</taxon>
        <taxon>Ascomycota</taxon>
        <taxon>Pezizomycotina</taxon>
        <taxon>Sordariomycetes</taxon>
        <taxon>Hypocreomycetidae</taxon>
        <taxon>Hypocreales</taxon>
        <taxon>Nectriaceae</taxon>
        <taxon>Fusarium</taxon>
        <taxon>Fusarium decemcellulare species complex</taxon>
    </lineage>
</organism>
<name>A0ACC1S3M0_9HYPO</name>
<protein>
    <submittedName>
        <fullName evidence="1">Uncharacterized protein</fullName>
    </submittedName>
</protein>
<accession>A0ACC1S3M0</accession>
<evidence type="ECO:0000313" key="2">
    <source>
        <dbReference type="Proteomes" id="UP001148629"/>
    </source>
</evidence>
<dbReference type="Proteomes" id="UP001148629">
    <property type="component" value="Unassembled WGS sequence"/>
</dbReference>
<proteinExistence type="predicted"/>
<gene>
    <name evidence="1" type="ORF">NM208_g8917</name>
</gene>
<dbReference type="EMBL" id="JANRMS010001072">
    <property type="protein sequence ID" value="KAJ3531350.1"/>
    <property type="molecule type" value="Genomic_DNA"/>
</dbReference>
<evidence type="ECO:0000313" key="1">
    <source>
        <dbReference type="EMBL" id="KAJ3531350.1"/>
    </source>
</evidence>
<keyword evidence="2" id="KW-1185">Reference proteome</keyword>
<sequence length="485" mass="54287">MCDEAWPTCGRCRATGKKCSGPLKPLKFIVNGNHKRGASDDSESSIALMQFSHSSELIRVRHHAVENGAAYSRLKMLPRSNTRLASPPSTPAERLSSRLISCIESSSDTEYDIGVVLLNLPELPQLVATQNVALCNAVHLYLSAWTKVRQGHTQKEALNLSQYNKAIRSLRRMISHPEHHSESQTLVAAVVLTKFEVTFEASEGAEQLPHVQGVYGLLEQGGPPKLDDEMHINLAFQTLAFSFRWFIDEGIDPFFTQPEWLSAMEHFVNTTKLLPPISKAVYRLWLDLVQVPGIIRKTRKLARTTDGYRAATAIDILQSLQCISESLDNKAHHVFESLFLQDKVCEVADAQSPLGSSYQFKEKGFFTAGFINLYAMVRIMVLRIRQYALELVDEYDAALEGQCLEWSRVIWRCIPFGITQKALLASKYLGGTVFSFEAGGPLEREYVLQGLAEMNNAKKKPSLKLHEKAILNAAQVLLGREAPTW</sequence>
<reference evidence="1" key="1">
    <citation type="submission" date="2022-08" db="EMBL/GenBank/DDBJ databases">
        <title>Genome Sequence of Fusarium decemcellulare.</title>
        <authorList>
            <person name="Buettner E."/>
        </authorList>
    </citation>
    <scope>NUCLEOTIDE SEQUENCE</scope>
    <source>
        <strain evidence="1">Babe19</strain>
    </source>
</reference>